<comment type="caution">
    <text evidence="2">The sequence shown here is derived from an EMBL/GenBank/DDBJ whole genome shotgun (WGS) entry which is preliminary data.</text>
</comment>
<dbReference type="GO" id="GO:0016866">
    <property type="term" value="F:intramolecular transferase activity"/>
    <property type="evidence" value="ECO:0007669"/>
    <property type="project" value="InterPro"/>
</dbReference>
<dbReference type="InterPro" id="IPR016176">
    <property type="entry name" value="Cbl-dep_enz_cat"/>
</dbReference>
<dbReference type="SUPFAM" id="SSF51703">
    <property type="entry name" value="Cobalamin (vitamin B12)-dependent enzymes"/>
    <property type="match status" value="1"/>
</dbReference>
<name>A0A4Q0PC71_9FLAO</name>
<dbReference type="Pfam" id="PF01642">
    <property type="entry name" value="MM_CoA_mutase"/>
    <property type="match status" value="1"/>
</dbReference>
<reference evidence="2 3" key="1">
    <citation type="submission" date="2018-07" db="EMBL/GenBank/DDBJ databases">
        <title>Leeuwenhoekiella genomics.</title>
        <authorList>
            <person name="Tahon G."/>
            <person name="Willems A."/>
        </authorList>
    </citation>
    <scope>NUCLEOTIDE SEQUENCE [LARGE SCALE GENOMIC DNA]</scope>
    <source>
        <strain evidence="2 3">LMG 22550</strain>
    </source>
</reference>
<dbReference type="PANTHER" id="PTHR48101:SF1">
    <property type="entry name" value="METHYLMALONYL-COA MUTASE, LARGE SUBUNIT"/>
    <property type="match status" value="1"/>
</dbReference>
<dbReference type="EMBL" id="QOVM01000002">
    <property type="protein sequence ID" value="RXG23589.1"/>
    <property type="molecule type" value="Genomic_DNA"/>
</dbReference>
<protein>
    <submittedName>
        <fullName evidence="2">Heterodimeric methylmalonyl-CoA mutase small subunit</fullName>
    </submittedName>
</protein>
<dbReference type="Gene3D" id="3.20.20.240">
    <property type="entry name" value="Methylmalonyl-CoA mutase"/>
    <property type="match status" value="1"/>
</dbReference>
<organism evidence="2 3">
    <name type="scientific">Leeuwenhoekiella aequorea</name>
    <dbReference type="NCBI Taxonomy" id="283736"/>
    <lineage>
        <taxon>Bacteria</taxon>
        <taxon>Pseudomonadati</taxon>
        <taxon>Bacteroidota</taxon>
        <taxon>Flavobacteriia</taxon>
        <taxon>Flavobacteriales</taxon>
        <taxon>Flavobacteriaceae</taxon>
        <taxon>Leeuwenhoekiella</taxon>
    </lineage>
</organism>
<gene>
    <name evidence="2" type="ORF">DSM00_1204</name>
</gene>
<sequence length="453" mass="51590">MNKSLFSEFEPVSAKAFKQKIQYDLSGADYNETLLWSSPEGIHVKPFYHQEDTEPVNIPGHPKNWSILEEVYILNAKSAALHASSLLDKGVEALSFKADAKFNIEDLLNHLPKKKLTLYFSFSFLDPDFIKSLSIQTLEMGYNSHFNVDIISNLARSGNWYTDLKSDHKALENLLLNTHNDNVIGVDISFFHNAGANCIQELAYALAQTNEYYTYHSENLRSQTINYKIAIGSNYFFEIAKIRALRLLHATLAEAYGLNENCHIIAQPATRNKVLYDYNTNMLRTTTECMSAILGGADGICNLAYDSIYHKSNEFGQRIARNQLLLLKHESYFDLVSNPADGTYYIETLTKQFAEKALDLFKEIEAGDGFISQLIAGKIQKKVKATALKEQEAFNEGKKVLVGTNTYINSEDRMKEDLELYPFLKMNPRKTLIEPIIQKRLAEEVEQKRLQDE</sequence>
<proteinExistence type="predicted"/>
<dbReference type="InterPro" id="IPR006099">
    <property type="entry name" value="MeMalonylCoA_mutase_a/b_cat"/>
</dbReference>
<dbReference type="GO" id="GO:0031419">
    <property type="term" value="F:cobalamin binding"/>
    <property type="evidence" value="ECO:0007669"/>
    <property type="project" value="InterPro"/>
</dbReference>
<evidence type="ECO:0000313" key="2">
    <source>
        <dbReference type="EMBL" id="RXG23589.1"/>
    </source>
</evidence>
<dbReference type="PANTHER" id="PTHR48101">
    <property type="entry name" value="METHYLMALONYL-COA MUTASE, MITOCHONDRIAL-RELATED"/>
    <property type="match status" value="1"/>
</dbReference>
<dbReference type="AlphaFoldDB" id="A0A4Q0PC71"/>
<accession>A0A4Q0PC71</accession>
<dbReference type="CDD" id="cd03677">
    <property type="entry name" value="MM_CoA_mutase_beta"/>
    <property type="match status" value="1"/>
</dbReference>
<dbReference type="OrthoDB" id="9762378at2"/>
<feature type="domain" description="Methylmalonyl-CoA mutase alpha/beta chain catalytic" evidence="1">
    <location>
        <begin position="148"/>
        <end position="418"/>
    </location>
</feature>
<evidence type="ECO:0000313" key="3">
    <source>
        <dbReference type="Proteomes" id="UP000289238"/>
    </source>
</evidence>
<keyword evidence="3" id="KW-1185">Reference proteome</keyword>
<dbReference type="Proteomes" id="UP000289238">
    <property type="component" value="Unassembled WGS sequence"/>
</dbReference>
<dbReference type="RefSeq" id="WP_128757104.1">
    <property type="nucleotide sequence ID" value="NZ_QOVM01000002.1"/>
</dbReference>
<evidence type="ECO:0000259" key="1">
    <source>
        <dbReference type="Pfam" id="PF01642"/>
    </source>
</evidence>